<dbReference type="CDD" id="cd08916">
    <property type="entry name" value="TrHb3_P"/>
    <property type="match status" value="1"/>
</dbReference>
<protein>
    <submittedName>
        <fullName evidence="5">Group III truncated hemoglobin</fullName>
    </submittedName>
</protein>
<dbReference type="Gene3D" id="1.10.490.10">
    <property type="entry name" value="Globins"/>
    <property type="match status" value="1"/>
</dbReference>
<dbReference type="InterPro" id="IPR009050">
    <property type="entry name" value="Globin-like_sf"/>
</dbReference>
<keyword evidence="2" id="KW-0349">Heme</keyword>
<sequence>MKFDTINQEGIKKLMDIFYAKVRKDKDLSPIFNTAIGTDEQSWTKHKEKIASFWMGMFLGEGGYNGSPLKAHHDLPPFPREFFDIWLKLFDESLEEIFEDEARSVILERAKMIAQRFQMIIYEHKFA</sequence>
<evidence type="ECO:0000256" key="2">
    <source>
        <dbReference type="ARBA" id="ARBA00022617"/>
    </source>
</evidence>
<dbReference type="GO" id="GO:0020037">
    <property type="term" value="F:heme binding"/>
    <property type="evidence" value="ECO:0007669"/>
    <property type="project" value="InterPro"/>
</dbReference>
<accession>A0A0A8GZQ4</accession>
<dbReference type="STRING" id="1031564.CINS_0137"/>
<dbReference type="Pfam" id="PF01152">
    <property type="entry name" value="Bac_globin"/>
    <property type="match status" value="1"/>
</dbReference>
<dbReference type="GO" id="GO:0019825">
    <property type="term" value="F:oxygen binding"/>
    <property type="evidence" value="ECO:0007669"/>
    <property type="project" value="InterPro"/>
</dbReference>
<dbReference type="InterPro" id="IPR001486">
    <property type="entry name" value="Hemoglobin_trunc"/>
</dbReference>
<evidence type="ECO:0000313" key="6">
    <source>
        <dbReference type="Proteomes" id="UP000031163"/>
    </source>
</evidence>
<proteinExistence type="predicted"/>
<evidence type="ECO:0000256" key="4">
    <source>
        <dbReference type="ARBA" id="ARBA00023004"/>
    </source>
</evidence>
<keyword evidence="3" id="KW-0479">Metal-binding</keyword>
<dbReference type="GO" id="GO:0046872">
    <property type="term" value="F:metal ion binding"/>
    <property type="evidence" value="ECO:0007669"/>
    <property type="project" value="UniProtKB-KW"/>
</dbReference>
<organism evidence="5 6">
    <name type="scientific">Campylobacter insulaenigrae NCTC 12927</name>
    <dbReference type="NCBI Taxonomy" id="1031564"/>
    <lineage>
        <taxon>Bacteria</taxon>
        <taxon>Pseudomonadati</taxon>
        <taxon>Campylobacterota</taxon>
        <taxon>Epsilonproteobacteria</taxon>
        <taxon>Campylobacterales</taxon>
        <taxon>Campylobacteraceae</taxon>
        <taxon>Campylobacter</taxon>
    </lineage>
</organism>
<reference evidence="5 6" key="1">
    <citation type="journal article" date="2014" name="Genome Biol. Evol.">
        <title>Comparative Genomics of the Campylobacter lari Group.</title>
        <authorList>
            <person name="Miller W.G."/>
            <person name="Yee E."/>
            <person name="Chapman M.H."/>
            <person name="Smith T.P."/>
            <person name="Bono J.L."/>
            <person name="Huynh S."/>
            <person name="Parker C.T."/>
            <person name="Vandamme P."/>
            <person name="Luong K."/>
            <person name="Korlach J."/>
        </authorList>
    </citation>
    <scope>NUCLEOTIDE SEQUENCE [LARGE SCALE GENOMIC DNA]</scope>
    <source>
        <strain evidence="5 6">NCTC 12927</strain>
    </source>
</reference>
<dbReference type="KEGG" id="cis:CINS_0137"/>
<dbReference type="GeneID" id="74430958"/>
<dbReference type="RefSeq" id="WP_039648988.1">
    <property type="nucleotide sequence ID" value="NZ_CP007770.1"/>
</dbReference>
<dbReference type="AlphaFoldDB" id="A0A0A8GZQ4"/>
<evidence type="ECO:0000256" key="3">
    <source>
        <dbReference type="ARBA" id="ARBA00022723"/>
    </source>
</evidence>
<evidence type="ECO:0000256" key="1">
    <source>
        <dbReference type="ARBA" id="ARBA00022448"/>
    </source>
</evidence>
<gene>
    <name evidence="5" type="primary">ctb</name>
    <name evidence="5" type="ORF">CINS_0137</name>
</gene>
<evidence type="ECO:0000313" key="5">
    <source>
        <dbReference type="EMBL" id="AJC87142.1"/>
    </source>
</evidence>
<keyword evidence="4" id="KW-0408">Iron</keyword>
<name>A0A0A8GZQ4_9BACT</name>
<dbReference type="Proteomes" id="UP000031163">
    <property type="component" value="Chromosome"/>
</dbReference>
<keyword evidence="1" id="KW-0813">Transport</keyword>
<dbReference type="InterPro" id="IPR012292">
    <property type="entry name" value="Globin/Proto"/>
</dbReference>
<dbReference type="EMBL" id="CP007770">
    <property type="protein sequence ID" value="AJC87142.1"/>
    <property type="molecule type" value="Genomic_DNA"/>
</dbReference>
<dbReference type="SUPFAM" id="SSF46458">
    <property type="entry name" value="Globin-like"/>
    <property type="match status" value="1"/>
</dbReference>
<dbReference type="HOGENOM" id="CLU_104957_4_0_7"/>